<keyword evidence="1" id="KW-0472">Membrane</keyword>
<sequence precursor="true">MIHNKKEFTGGMVLLVLFFVVLFYMFQPMFNGLNSMAYLDALYNSISKGSVYYIPMASTEAEKVADKEINLNLHYKDENVAAQSAAQMTAAGISATVNGNDVAVTGSLKTILDASIADADFMYHNDGDSVTGKYGLLPKRATYNWWVSLGLLDKELSHQEEFAAAKVVSTVKTRAVETAYNYFTIEPVHISERIGTVIFSLAFYVFYTLWYGFAILFVFEGWGLRLSH</sequence>
<evidence type="ECO:0000313" key="2">
    <source>
        <dbReference type="EMBL" id="ADU62021.1"/>
    </source>
</evidence>
<feature type="transmembrane region" description="Helical" evidence="1">
    <location>
        <begin position="12"/>
        <end position="30"/>
    </location>
</feature>
<organism evidence="2 3">
    <name type="scientific">Pseudodesulfovibrio aespoeensis (strain ATCC 700646 / DSM 10631 / Aspo-2)</name>
    <name type="common">Desulfovibrio aespoeensis</name>
    <dbReference type="NCBI Taxonomy" id="643562"/>
    <lineage>
        <taxon>Bacteria</taxon>
        <taxon>Pseudomonadati</taxon>
        <taxon>Thermodesulfobacteriota</taxon>
        <taxon>Desulfovibrionia</taxon>
        <taxon>Desulfovibrionales</taxon>
        <taxon>Desulfovibrionaceae</taxon>
    </lineage>
</organism>
<accession>E6VSN6</accession>
<name>E6VSN6_PSEA9</name>
<dbReference type="Proteomes" id="UP000002191">
    <property type="component" value="Chromosome"/>
</dbReference>
<keyword evidence="3" id="KW-1185">Reference proteome</keyword>
<evidence type="ECO:0000313" key="3">
    <source>
        <dbReference type="Proteomes" id="UP000002191"/>
    </source>
</evidence>
<protein>
    <submittedName>
        <fullName evidence="2">Uncharacterized protein</fullName>
    </submittedName>
</protein>
<reference evidence="2 3" key="2">
    <citation type="journal article" date="2014" name="Genome Announc.">
        <title>Complete Genome Sequence of the Subsurface, Mesophilic Sulfate-Reducing Bacterium Desulfovibrio aespoeensis Aspo-2.</title>
        <authorList>
            <person name="Pedersen K."/>
            <person name="Bengtsson A."/>
            <person name="Edlund J."/>
            <person name="Rabe L."/>
            <person name="Hazen T."/>
            <person name="Chakraborty R."/>
            <person name="Goodwin L."/>
            <person name="Shapiro N."/>
        </authorList>
    </citation>
    <scope>NUCLEOTIDE SEQUENCE [LARGE SCALE GENOMIC DNA]</scope>
    <source>
        <strain evidence="3">ATCC 700646 / DSM 10631 / Aspo-2</strain>
    </source>
</reference>
<keyword evidence="1" id="KW-0812">Transmembrane</keyword>
<keyword evidence="1" id="KW-1133">Transmembrane helix</keyword>
<dbReference type="RefSeq" id="WP_013513952.1">
    <property type="nucleotide sequence ID" value="NC_014844.1"/>
</dbReference>
<reference evidence="3" key="1">
    <citation type="submission" date="2010-12" db="EMBL/GenBank/DDBJ databases">
        <title>Complete sequence of Desulfovibrio aespoeensis Aspo-2.</title>
        <authorList>
            <consortium name="US DOE Joint Genome Institute"/>
            <person name="Lucas S."/>
            <person name="Copeland A."/>
            <person name="Lapidus A."/>
            <person name="Cheng J.-F."/>
            <person name="Goodwin L."/>
            <person name="Pitluck S."/>
            <person name="Chertkov O."/>
            <person name="Misra M."/>
            <person name="Detter J.C."/>
            <person name="Han C."/>
            <person name="Tapia R."/>
            <person name="Land M."/>
            <person name="Hauser L."/>
            <person name="Kyrpides N."/>
            <person name="Ivanova N."/>
            <person name="Ovchinnikova G."/>
            <person name="Pedersen K."/>
            <person name="Jagevall S."/>
            <person name="Hazen T."/>
            <person name="Woyke T."/>
        </authorList>
    </citation>
    <scope>NUCLEOTIDE SEQUENCE [LARGE SCALE GENOMIC DNA]</scope>
    <source>
        <strain evidence="3">ATCC 700646 / DSM 10631 / Aspo-2</strain>
    </source>
</reference>
<dbReference type="STRING" id="643562.Daes_1005"/>
<dbReference type="EMBL" id="CP002431">
    <property type="protein sequence ID" value="ADU62021.1"/>
    <property type="molecule type" value="Genomic_DNA"/>
</dbReference>
<dbReference type="OrthoDB" id="9779692at2"/>
<proteinExistence type="predicted"/>
<dbReference type="eggNOG" id="ENOG5030F9Z">
    <property type="taxonomic scope" value="Bacteria"/>
</dbReference>
<evidence type="ECO:0000256" key="1">
    <source>
        <dbReference type="SAM" id="Phobius"/>
    </source>
</evidence>
<dbReference type="AlphaFoldDB" id="E6VSN6"/>
<feature type="transmembrane region" description="Helical" evidence="1">
    <location>
        <begin position="197"/>
        <end position="219"/>
    </location>
</feature>
<gene>
    <name evidence="2" type="ordered locus">Daes_1005</name>
</gene>
<dbReference type="KEGG" id="das:Daes_1005"/>
<dbReference type="HOGENOM" id="CLU_1132158_0_0_7"/>